<feature type="coiled-coil region" evidence="1">
    <location>
        <begin position="164"/>
        <end position="191"/>
    </location>
</feature>
<feature type="region of interest" description="Disordered" evidence="2">
    <location>
        <begin position="196"/>
        <end position="219"/>
    </location>
</feature>
<accession>A0AAV2YTF7</accession>
<proteinExistence type="predicted"/>
<dbReference type="Pfam" id="PF01585">
    <property type="entry name" value="G-patch"/>
    <property type="match status" value="1"/>
</dbReference>
<dbReference type="PROSITE" id="PS50174">
    <property type="entry name" value="G_PATCH"/>
    <property type="match status" value="1"/>
</dbReference>
<evidence type="ECO:0000259" key="3">
    <source>
        <dbReference type="PROSITE" id="PS50174"/>
    </source>
</evidence>
<evidence type="ECO:0000313" key="4">
    <source>
        <dbReference type="EMBL" id="DAZ97285.1"/>
    </source>
</evidence>
<gene>
    <name evidence="4" type="ORF">N0F65_009818</name>
</gene>
<protein>
    <recommendedName>
        <fullName evidence="3">G-patch domain-containing protein</fullName>
    </recommendedName>
</protein>
<dbReference type="PANTHER" id="PTHR47251">
    <property type="entry name" value="FINGER DOMAIN PROTEIN, PUTATIVE (AFU_ORTHOLOGUE AFUA_3G04180)-RELATED"/>
    <property type="match status" value="1"/>
</dbReference>
<dbReference type="SMART" id="SM00443">
    <property type="entry name" value="G_patch"/>
    <property type="match status" value="1"/>
</dbReference>
<feature type="domain" description="G-patch" evidence="3">
    <location>
        <begin position="25"/>
        <end position="71"/>
    </location>
</feature>
<dbReference type="PANTHER" id="PTHR47251:SF1">
    <property type="entry name" value="FINGER DOMAIN PROTEIN, PUTATIVE (AFU_ORTHOLOGUE AFUA_3G04180)-RELATED"/>
    <property type="match status" value="1"/>
</dbReference>
<dbReference type="InterPro" id="IPR000467">
    <property type="entry name" value="G_patch_dom"/>
</dbReference>
<feature type="non-terminal residue" evidence="4">
    <location>
        <position position="1"/>
    </location>
</feature>
<dbReference type="PROSITE" id="PS00028">
    <property type="entry name" value="ZINC_FINGER_C2H2_1"/>
    <property type="match status" value="1"/>
</dbReference>
<keyword evidence="1" id="KW-0175">Coiled coil</keyword>
<evidence type="ECO:0000313" key="5">
    <source>
        <dbReference type="Proteomes" id="UP001146120"/>
    </source>
</evidence>
<dbReference type="InterPro" id="IPR013087">
    <property type="entry name" value="Znf_C2H2_type"/>
</dbReference>
<evidence type="ECO:0000256" key="1">
    <source>
        <dbReference type="SAM" id="Coils"/>
    </source>
</evidence>
<dbReference type="EMBL" id="DAKRPA010000140">
    <property type="protein sequence ID" value="DAZ97285.1"/>
    <property type="molecule type" value="Genomic_DNA"/>
</dbReference>
<feature type="compositionally biased region" description="Low complexity" evidence="2">
    <location>
        <begin position="196"/>
        <end position="210"/>
    </location>
</feature>
<keyword evidence="5" id="KW-1185">Reference proteome</keyword>
<evidence type="ECO:0000256" key="2">
    <source>
        <dbReference type="SAM" id="MobiDB-lite"/>
    </source>
</evidence>
<reference evidence="4" key="2">
    <citation type="journal article" date="2023" name="Microbiol Resour">
        <title>Decontamination and Annotation of the Draft Genome Sequence of the Oomycete Lagenidium giganteum ARSEF 373.</title>
        <authorList>
            <person name="Morgan W.R."/>
            <person name="Tartar A."/>
        </authorList>
    </citation>
    <scope>NUCLEOTIDE SEQUENCE</scope>
    <source>
        <strain evidence="4">ARSEF 373</strain>
    </source>
</reference>
<organism evidence="4 5">
    <name type="scientific">Lagenidium giganteum</name>
    <dbReference type="NCBI Taxonomy" id="4803"/>
    <lineage>
        <taxon>Eukaryota</taxon>
        <taxon>Sar</taxon>
        <taxon>Stramenopiles</taxon>
        <taxon>Oomycota</taxon>
        <taxon>Peronosporomycetes</taxon>
        <taxon>Pythiales</taxon>
        <taxon>Pythiaceae</taxon>
    </lineage>
</organism>
<reference evidence="4" key="1">
    <citation type="submission" date="2022-11" db="EMBL/GenBank/DDBJ databases">
        <authorList>
            <person name="Morgan W.R."/>
            <person name="Tartar A."/>
        </authorList>
    </citation>
    <scope>NUCLEOTIDE SEQUENCE</scope>
    <source>
        <strain evidence="4">ARSEF 373</strain>
    </source>
</reference>
<dbReference type="Proteomes" id="UP001146120">
    <property type="component" value="Unassembled WGS sequence"/>
</dbReference>
<dbReference type="GO" id="GO:0003676">
    <property type="term" value="F:nucleic acid binding"/>
    <property type="evidence" value="ECO:0007669"/>
    <property type="project" value="InterPro"/>
</dbReference>
<dbReference type="AlphaFoldDB" id="A0AAV2YTF7"/>
<sequence>GRCRCLQIAWDAQAPNRGVARALDASNRGFRLLQKMGWKQGQGLGKTCQGMVEPLQMKENLVCLGLGKAEEYDAMTEQATKARRKLDSEVVETKEEEASRLAKSAQQDAIHADVKAMNASFFCHDCQKQYKTVLEMENHLSSYDHHHCKRLREMQKASLAMSHEDRAEKRKREEEKEAMRLQKRIEMAAAVAAAAAPSAQPPTAATVAPSKLTRTNEPTTLKKMAVGFSFGASGMKKKKAGPVVKLQPSVFGNSE</sequence>
<comment type="caution">
    <text evidence="4">The sequence shown here is derived from an EMBL/GenBank/DDBJ whole genome shotgun (WGS) entry which is preliminary data.</text>
</comment>
<name>A0AAV2YTF7_9STRA</name>